<evidence type="ECO:0000313" key="9">
    <source>
        <dbReference type="Proteomes" id="UP000053660"/>
    </source>
</evidence>
<name>A0A0B1T2Z6_OESDE</name>
<dbReference type="Gene3D" id="2.30.31.10">
    <property type="entry name" value="Transcriptional Coactivator Pc4, Chain A"/>
    <property type="match status" value="1"/>
</dbReference>
<dbReference type="GO" id="GO:0005634">
    <property type="term" value="C:nucleus"/>
    <property type="evidence" value="ECO:0007669"/>
    <property type="project" value="UniProtKB-SubCell"/>
</dbReference>
<evidence type="ECO:0000259" key="7">
    <source>
        <dbReference type="Pfam" id="PF02229"/>
    </source>
</evidence>
<dbReference type="SUPFAM" id="SSF54447">
    <property type="entry name" value="ssDNA-binding transcriptional regulator domain"/>
    <property type="match status" value="1"/>
</dbReference>
<comment type="subcellular location">
    <subcellularLocation>
        <location evidence="1">Nucleus</location>
    </subcellularLocation>
</comment>
<dbReference type="AlphaFoldDB" id="A0A0B1T2Z6"/>
<keyword evidence="5" id="KW-0804">Transcription</keyword>
<keyword evidence="3" id="KW-0805">Transcription regulation</keyword>
<keyword evidence="4" id="KW-0238">DNA-binding</keyword>
<gene>
    <name evidence="8" type="ORF">OESDEN_08173</name>
</gene>
<evidence type="ECO:0000256" key="1">
    <source>
        <dbReference type="ARBA" id="ARBA00004123"/>
    </source>
</evidence>
<protein>
    <submittedName>
        <fullName evidence="8">Transcriptional Coactivator p15</fullName>
    </submittedName>
</protein>
<dbReference type="Pfam" id="PF02229">
    <property type="entry name" value="PC4"/>
    <property type="match status" value="1"/>
</dbReference>
<keyword evidence="6" id="KW-0539">Nucleus</keyword>
<organism evidence="8 9">
    <name type="scientific">Oesophagostomum dentatum</name>
    <name type="common">Nodular worm</name>
    <dbReference type="NCBI Taxonomy" id="61180"/>
    <lineage>
        <taxon>Eukaryota</taxon>
        <taxon>Metazoa</taxon>
        <taxon>Ecdysozoa</taxon>
        <taxon>Nematoda</taxon>
        <taxon>Chromadorea</taxon>
        <taxon>Rhabditida</taxon>
        <taxon>Rhabditina</taxon>
        <taxon>Rhabditomorpha</taxon>
        <taxon>Strongyloidea</taxon>
        <taxon>Strongylidae</taxon>
        <taxon>Oesophagostomum</taxon>
    </lineage>
</organism>
<dbReference type="PANTHER" id="PTHR13215">
    <property type="entry name" value="RNA POLYMERASE II TRANSCRIPTIONAL COACTIVATOR"/>
    <property type="match status" value="1"/>
</dbReference>
<sequence length="63" mass="7366">MIEIGHMRYVNVRNFRGKSLIDVREYYTDKASGELRPGKKGISLTKEQYQNFKAIMNEIDAKL</sequence>
<dbReference type="GO" id="GO:0003713">
    <property type="term" value="F:transcription coactivator activity"/>
    <property type="evidence" value="ECO:0007669"/>
    <property type="project" value="InterPro"/>
</dbReference>
<dbReference type="InterPro" id="IPR003173">
    <property type="entry name" value="PC4_C"/>
</dbReference>
<evidence type="ECO:0000256" key="2">
    <source>
        <dbReference type="ARBA" id="ARBA00009001"/>
    </source>
</evidence>
<evidence type="ECO:0000256" key="4">
    <source>
        <dbReference type="ARBA" id="ARBA00023125"/>
    </source>
</evidence>
<evidence type="ECO:0000256" key="5">
    <source>
        <dbReference type="ARBA" id="ARBA00023163"/>
    </source>
</evidence>
<dbReference type="InterPro" id="IPR009044">
    <property type="entry name" value="ssDNA-bd_transcriptional_reg"/>
</dbReference>
<dbReference type="GO" id="GO:0060261">
    <property type="term" value="P:positive regulation of transcription initiation by RNA polymerase II"/>
    <property type="evidence" value="ECO:0007669"/>
    <property type="project" value="InterPro"/>
</dbReference>
<comment type="similarity">
    <text evidence="2">Belongs to the transcriptional coactivator PC4 family.</text>
</comment>
<proteinExistence type="inferred from homology"/>
<dbReference type="Proteomes" id="UP000053660">
    <property type="component" value="Unassembled WGS sequence"/>
</dbReference>
<dbReference type="InterPro" id="IPR045125">
    <property type="entry name" value="Sub1/Tcp4-like"/>
</dbReference>
<dbReference type="OrthoDB" id="2505440at2759"/>
<feature type="domain" description="Transcriptional coactivator p15 (PC4) C-terminal" evidence="7">
    <location>
        <begin position="3"/>
        <end position="55"/>
    </location>
</feature>
<dbReference type="EMBL" id="KN551686">
    <property type="protein sequence ID" value="KHJ91948.1"/>
    <property type="molecule type" value="Genomic_DNA"/>
</dbReference>
<evidence type="ECO:0000313" key="8">
    <source>
        <dbReference type="EMBL" id="KHJ91948.1"/>
    </source>
</evidence>
<evidence type="ECO:0000256" key="3">
    <source>
        <dbReference type="ARBA" id="ARBA00023015"/>
    </source>
</evidence>
<accession>A0A0B1T2Z6</accession>
<keyword evidence="9" id="KW-1185">Reference proteome</keyword>
<dbReference type="GO" id="GO:0003677">
    <property type="term" value="F:DNA binding"/>
    <property type="evidence" value="ECO:0007669"/>
    <property type="project" value="UniProtKB-KW"/>
</dbReference>
<evidence type="ECO:0000256" key="6">
    <source>
        <dbReference type="ARBA" id="ARBA00023242"/>
    </source>
</evidence>
<reference evidence="8 9" key="1">
    <citation type="submission" date="2014-03" db="EMBL/GenBank/DDBJ databases">
        <title>Draft genome of the hookworm Oesophagostomum dentatum.</title>
        <authorList>
            <person name="Mitreva M."/>
        </authorList>
    </citation>
    <scope>NUCLEOTIDE SEQUENCE [LARGE SCALE GENOMIC DNA]</scope>
    <source>
        <strain evidence="8 9">OD-Hann</strain>
    </source>
</reference>